<keyword evidence="4" id="KW-0143">Chaperone</keyword>
<gene>
    <name evidence="7" type="primary">AlNc14C208G8868</name>
    <name evidence="7" type="ORF">ALNC14_099640</name>
</gene>
<dbReference type="PANTHER" id="PTHR44313">
    <property type="entry name" value="DNAJ HOMOLOG SUBFAMILY C MEMBER 17"/>
    <property type="match status" value="1"/>
</dbReference>
<sequence length="298" mass="34514">MLQAQSELYAILGLEVGSNELQISRAYKKRSLLHHPDRGGDVKKFLELKNARDILMDPKKKKAYDENALKEVNARRKQREREREMDDKRRNMREELLRKEKAFEVTHKAVRKNNEINALRERGISRQMELERKKKEQQEAYSAEKILREAIAETSISKANRTLTIKWDRKVYSHSDETLSRELRKYGEIGSIRVRSASAKVLFREASAASRAARIEGHRECWRSVSLQGHLVEDTSQTWENQYADENASDKNPRDIQVLPLDPVSLEEHLALEKKVLEKLNALASSVDRPSENIASSL</sequence>
<dbReference type="GO" id="GO:0005737">
    <property type="term" value="C:cytoplasm"/>
    <property type="evidence" value="ECO:0007669"/>
    <property type="project" value="UniProtKB-SubCell"/>
</dbReference>
<dbReference type="PROSITE" id="PS50076">
    <property type="entry name" value="DNAJ_2"/>
    <property type="match status" value="1"/>
</dbReference>
<dbReference type="CDD" id="cd06257">
    <property type="entry name" value="DnaJ"/>
    <property type="match status" value="1"/>
</dbReference>
<dbReference type="Pfam" id="PF00226">
    <property type="entry name" value="DnaJ"/>
    <property type="match status" value="1"/>
</dbReference>
<dbReference type="InterPro" id="IPR001623">
    <property type="entry name" value="DnaJ_domain"/>
</dbReference>
<dbReference type="GO" id="GO:0005681">
    <property type="term" value="C:spliceosomal complex"/>
    <property type="evidence" value="ECO:0007669"/>
    <property type="project" value="TreeGrafter"/>
</dbReference>
<protein>
    <submittedName>
        <fullName evidence="7">Uncharacterized protein AlNc14C208G8868</fullName>
    </submittedName>
</protein>
<organism evidence="7">
    <name type="scientific">Albugo laibachii Nc14</name>
    <dbReference type="NCBI Taxonomy" id="890382"/>
    <lineage>
        <taxon>Eukaryota</taxon>
        <taxon>Sar</taxon>
        <taxon>Stramenopiles</taxon>
        <taxon>Oomycota</taxon>
        <taxon>Peronosporomycetes</taxon>
        <taxon>Albuginales</taxon>
        <taxon>Albuginaceae</taxon>
        <taxon>Albugo</taxon>
    </lineage>
</organism>
<evidence type="ECO:0000259" key="6">
    <source>
        <dbReference type="PROSITE" id="PS50076"/>
    </source>
</evidence>
<dbReference type="InterPro" id="IPR036869">
    <property type="entry name" value="J_dom_sf"/>
</dbReference>
<dbReference type="PANTHER" id="PTHR44313:SF1">
    <property type="entry name" value="DNAJ HOMOLOG SUBFAMILY C MEMBER 17"/>
    <property type="match status" value="1"/>
</dbReference>
<reference evidence="7" key="1">
    <citation type="journal article" date="2011" name="PLoS Biol.">
        <title>Gene gain and loss during evolution of obligate parasitism in the white rust pathogen of Arabidopsis thaliana.</title>
        <authorList>
            <person name="Kemen E."/>
            <person name="Gardiner A."/>
            <person name="Schultz-Larsen T."/>
            <person name="Kemen A.C."/>
            <person name="Balmuth A.L."/>
            <person name="Robert-Seilaniantz A."/>
            <person name="Bailey K."/>
            <person name="Holub E."/>
            <person name="Studholme D.J."/>
            <person name="Maclean D."/>
            <person name="Jones J.D."/>
        </authorList>
    </citation>
    <scope>NUCLEOTIDE SEQUENCE</scope>
</reference>
<dbReference type="InterPro" id="IPR052094">
    <property type="entry name" value="Pre-mRNA-splicing_ERAD"/>
</dbReference>
<dbReference type="GO" id="GO:0000390">
    <property type="term" value="P:spliceosomal complex disassembly"/>
    <property type="evidence" value="ECO:0007669"/>
    <property type="project" value="TreeGrafter"/>
</dbReference>
<dbReference type="SMART" id="SM00271">
    <property type="entry name" value="DnaJ"/>
    <property type="match status" value="1"/>
</dbReference>
<name>F0WR60_9STRA</name>
<accession>F0WR60</accession>
<evidence type="ECO:0000313" key="7">
    <source>
        <dbReference type="EMBL" id="CCA23820.1"/>
    </source>
</evidence>
<evidence type="ECO:0000256" key="2">
    <source>
        <dbReference type="ARBA" id="ARBA00004496"/>
    </source>
</evidence>
<dbReference type="AlphaFoldDB" id="F0WR60"/>
<keyword evidence="3" id="KW-0963">Cytoplasm</keyword>
<dbReference type="SUPFAM" id="SSF46565">
    <property type="entry name" value="Chaperone J-domain"/>
    <property type="match status" value="1"/>
</dbReference>
<dbReference type="HOGENOM" id="CLU_859145_0_0_1"/>
<evidence type="ECO:0000256" key="4">
    <source>
        <dbReference type="ARBA" id="ARBA00023186"/>
    </source>
</evidence>
<dbReference type="Gene3D" id="1.10.287.110">
    <property type="entry name" value="DnaJ domain"/>
    <property type="match status" value="1"/>
</dbReference>
<reference evidence="7" key="2">
    <citation type="submission" date="2011-02" db="EMBL/GenBank/DDBJ databases">
        <authorList>
            <person name="MacLean D."/>
        </authorList>
    </citation>
    <scope>NUCLEOTIDE SEQUENCE</scope>
</reference>
<comment type="subcellular location">
    <subcellularLocation>
        <location evidence="2">Cytoplasm</location>
    </subcellularLocation>
    <subcellularLocation>
        <location evidence="1">Nucleus</location>
    </subcellularLocation>
</comment>
<evidence type="ECO:0000256" key="1">
    <source>
        <dbReference type="ARBA" id="ARBA00004123"/>
    </source>
</evidence>
<dbReference type="EMBL" id="FR824253">
    <property type="protein sequence ID" value="CCA23820.1"/>
    <property type="molecule type" value="Genomic_DNA"/>
</dbReference>
<keyword evidence="5" id="KW-0539">Nucleus</keyword>
<proteinExistence type="predicted"/>
<evidence type="ECO:0000256" key="5">
    <source>
        <dbReference type="ARBA" id="ARBA00023242"/>
    </source>
</evidence>
<feature type="domain" description="J" evidence="6">
    <location>
        <begin position="7"/>
        <end position="68"/>
    </location>
</feature>
<evidence type="ECO:0000256" key="3">
    <source>
        <dbReference type="ARBA" id="ARBA00022490"/>
    </source>
</evidence>